<name>A0A0G2J8B1_9EURO</name>
<accession>A0A0G2J8B1</accession>
<comment type="caution">
    <text evidence="1">The sequence shown here is derived from an EMBL/GenBank/DDBJ whole genome shotgun (WGS) entry which is preliminary data.</text>
</comment>
<dbReference type="AlphaFoldDB" id="A0A0G2J8B1"/>
<organism evidence="1 2">
    <name type="scientific">[Emmonsia] crescens</name>
    <dbReference type="NCBI Taxonomy" id="73230"/>
    <lineage>
        <taxon>Eukaryota</taxon>
        <taxon>Fungi</taxon>
        <taxon>Dikarya</taxon>
        <taxon>Ascomycota</taxon>
        <taxon>Pezizomycotina</taxon>
        <taxon>Eurotiomycetes</taxon>
        <taxon>Eurotiomycetidae</taxon>
        <taxon>Onygenales</taxon>
        <taxon>Ajellomycetaceae</taxon>
        <taxon>Emergomyces</taxon>
    </lineage>
</organism>
<gene>
    <name evidence="1" type="ORF">EMCG_00483</name>
</gene>
<evidence type="ECO:0000313" key="1">
    <source>
        <dbReference type="EMBL" id="KKZ61921.1"/>
    </source>
</evidence>
<proteinExistence type="predicted"/>
<dbReference type="Proteomes" id="UP000034164">
    <property type="component" value="Unassembled WGS sequence"/>
</dbReference>
<dbReference type="VEuPathDB" id="FungiDB:EMCG_00483"/>
<dbReference type="OrthoDB" id="4646997at2759"/>
<dbReference type="EMBL" id="LCZI01001214">
    <property type="protein sequence ID" value="KKZ61921.1"/>
    <property type="molecule type" value="Genomic_DNA"/>
</dbReference>
<sequence>MAYYDTIQTPSEFIRRSSCEGAVNFLALSNSSNRKTAASQWGREYLFACRTICSQESTVLPLLANRIRSGMENNVHDCITALLRGPTEDFTTLGTMSELQIIRAYQNDSLGYVWAALAPLLRQGHVGLGGLENVENSPRAIRDRNPPDRFVDFVPSGDIQIGSSSPQRPDSAFSSEGSVGYLEESSAPLVEDFTIRFMSCLIRSVLNYAQPVEKREPFVLYRDERLKYRHLYNSQRYEAIDDGGIQLWNPGRNMQVALVEAKRSFRMVNEGRPTLSDELLGQVVGEALAVRMQTVDREKTLLCPEEYVAPLHNDT</sequence>
<protein>
    <submittedName>
        <fullName evidence="1">Uncharacterized protein</fullName>
    </submittedName>
</protein>
<reference evidence="2" key="1">
    <citation type="journal article" date="2015" name="PLoS Genet.">
        <title>The dynamic genome and transcriptome of the human fungal pathogen Blastomyces and close relative Emmonsia.</title>
        <authorList>
            <person name="Munoz J.F."/>
            <person name="Gauthier G.M."/>
            <person name="Desjardins C.A."/>
            <person name="Gallo J.E."/>
            <person name="Holder J."/>
            <person name="Sullivan T.D."/>
            <person name="Marty A.J."/>
            <person name="Carmen J.C."/>
            <person name="Chen Z."/>
            <person name="Ding L."/>
            <person name="Gujja S."/>
            <person name="Magrini V."/>
            <person name="Misas E."/>
            <person name="Mitreva M."/>
            <person name="Priest M."/>
            <person name="Saif S."/>
            <person name="Whiston E.A."/>
            <person name="Young S."/>
            <person name="Zeng Q."/>
            <person name="Goldman W.E."/>
            <person name="Mardis E.R."/>
            <person name="Taylor J.W."/>
            <person name="McEwen J.G."/>
            <person name="Clay O.K."/>
            <person name="Klein B.S."/>
            <person name="Cuomo C.A."/>
        </authorList>
    </citation>
    <scope>NUCLEOTIDE SEQUENCE [LARGE SCALE GENOMIC DNA]</scope>
    <source>
        <strain evidence="2">UAMH 3008</strain>
    </source>
</reference>
<evidence type="ECO:0000313" key="2">
    <source>
        <dbReference type="Proteomes" id="UP000034164"/>
    </source>
</evidence>